<evidence type="ECO:0000313" key="1">
    <source>
        <dbReference type="EMBL" id="GAG87671.1"/>
    </source>
</evidence>
<gene>
    <name evidence="1" type="ORF">S01H4_32367</name>
</gene>
<name>X1CTX4_9ZZZZ</name>
<reference evidence="1" key="1">
    <citation type="journal article" date="2014" name="Front. Microbiol.">
        <title>High frequency of phylogenetically diverse reductive dehalogenase-homologous genes in deep subseafloor sedimentary metagenomes.</title>
        <authorList>
            <person name="Kawai M."/>
            <person name="Futagami T."/>
            <person name="Toyoda A."/>
            <person name="Takaki Y."/>
            <person name="Nishi S."/>
            <person name="Hori S."/>
            <person name="Arai W."/>
            <person name="Tsubouchi T."/>
            <person name="Morono Y."/>
            <person name="Uchiyama I."/>
            <person name="Ito T."/>
            <person name="Fujiyama A."/>
            <person name="Inagaki F."/>
            <person name="Takami H."/>
        </authorList>
    </citation>
    <scope>NUCLEOTIDE SEQUENCE</scope>
    <source>
        <strain evidence="1">Expedition CK06-06</strain>
    </source>
</reference>
<dbReference type="EMBL" id="BART01016912">
    <property type="protein sequence ID" value="GAG87671.1"/>
    <property type="molecule type" value="Genomic_DNA"/>
</dbReference>
<organism evidence="1">
    <name type="scientific">marine sediment metagenome</name>
    <dbReference type="NCBI Taxonomy" id="412755"/>
    <lineage>
        <taxon>unclassified sequences</taxon>
        <taxon>metagenomes</taxon>
        <taxon>ecological metagenomes</taxon>
    </lineage>
</organism>
<sequence length="36" mass="4265">RWSYISLYGLPLNRPISCRVLIYKAYHKNNPNASKK</sequence>
<accession>X1CTX4</accession>
<proteinExistence type="predicted"/>
<feature type="non-terminal residue" evidence="1">
    <location>
        <position position="1"/>
    </location>
</feature>
<protein>
    <submittedName>
        <fullName evidence="1">Uncharacterized protein</fullName>
    </submittedName>
</protein>
<comment type="caution">
    <text evidence="1">The sequence shown here is derived from an EMBL/GenBank/DDBJ whole genome shotgun (WGS) entry which is preliminary data.</text>
</comment>
<dbReference type="AlphaFoldDB" id="X1CTX4"/>